<feature type="compositionally biased region" description="Basic and acidic residues" evidence="1">
    <location>
        <begin position="83"/>
        <end position="94"/>
    </location>
</feature>
<feature type="transmembrane region" description="Helical" evidence="2">
    <location>
        <begin position="56"/>
        <end position="77"/>
    </location>
</feature>
<feature type="region of interest" description="Disordered" evidence="1">
    <location>
        <begin position="83"/>
        <end position="108"/>
    </location>
</feature>
<evidence type="ECO:0000256" key="1">
    <source>
        <dbReference type="SAM" id="MobiDB-lite"/>
    </source>
</evidence>
<dbReference type="Proteomes" id="UP000006352">
    <property type="component" value="Unassembled WGS sequence"/>
</dbReference>
<gene>
    <name evidence="3" type="ORF">FIBRA_04014</name>
</gene>
<dbReference type="EMBL" id="HE797057">
    <property type="protein sequence ID" value="CCM01941.1"/>
    <property type="molecule type" value="Genomic_DNA"/>
</dbReference>
<feature type="region of interest" description="Disordered" evidence="1">
    <location>
        <begin position="26"/>
        <end position="46"/>
    </location>
</feature>
<proteinExistence type="predicted"/>
<name>J4I9X9_9APHY</name>
<dbReference type="GeneID" id="24096852"/>
<dbReference type="InParanoid" id="J4I9X9"/>
<keyword evidence="4" id="KW-1185">Reference proteome</keyword>
<sequence>MYLLDSSLPRRDDFCPPGHSGCGPGPVIGITVNPPQPSPQASLAQSPYPASSARSLIVMTVIGSVLFLVGLIIWFFGRRLQQKEKERKARREHNTYTTTMDPEKKEEEVVCREQGLLEAVEPEPEVEVEK</sequence>
<dbReference type="CDD" id="cd12087">
    <property type="entry name" value="TM_EGFR-like"/>
    <property type="match status" value="1"/>
</dbReference>
<dbReference type="HOGENOM" id="CLU_1938187_0_0_1"/>
<keyword evidence="2" id="KW-0472">Membrane</keyword>
<accession>J4I9X9</accession>
<evidence type="ECO:0000313" key="4">
    <source>
        <dbReference type="Proteomes" id="UP000006352"/>
    </source>
</evidence>
<keyword evidence="2" id="KW-0812">Transmembrane</keyword>
<protein>
    <submittedName>
        <fullName evidence="3">Uncharacterized protein</fullName>
    </submittedName>
</protein>
<evidence type="ECO:0000313" key="3">
    <source>
        <dbReference type="EMBL" id="CCM01941.1"/>
    </source>
</evidence>
<dbReference type="AlphaFoldDB" id="J4I9X9"/>
<evidence type="ECO:0000256" key="2">
    <source>
        <dbReference type="SAM" id="Phobius"/>
    </source>
</evidence>
<dbReference type="RefSeq" id="XP_012181224.1">
    <property type="nucleotide sequence ID" value="XM_012325834.1"/>
</dbReference>
<keyword evidence="2" id="KW-1133">Transmembrane helix</keyword>
<reference evidence="3 4" key="1">
    <citation type="journal article" date="2012" name="Appl. Environ. Microbiol.">
        <title>Short-read sequencing for genomic analysis of the brown rot fungus Fibroporia radiculosa.</title>
        <authorList>
            <person name="Tang J.D."/>
            <person name="Perkins A.D."/>
            <person name="Sonstegard T.S."/>
            <person name="Schroeder S.G."/>
            <person name="Burgess S.C."/>
            <person name="Diehl S.V."/>
        </authorList>
    </citation>
    <scope>NUCLEOTIDE SEQUENCE [LARGE SCALE GENOMIC DNA]</scope>
    <source>
        <strain evidence="3 4">TFFH 294</strain>
    </source>
</reference>
<organism evidence="3 4">
    <name type="scientific">Fibroporia radiculosa</name>
    <dbReference type="NCBI Taxonomy" id="599839"/>
    <lineage>
        <taxon>Eukaryota</taxon>
        <taxon>Fungi</taxon>
        <taxon>Dikarya</taxon>
        <taxon>Basidiomycota</taxon>
        <taxon>Agaricomycotina</taxon>
        <taxon>Agaricomycetes</taxon>
        <taxon>Polyporales</taxon>
        <taxon>Fibroporiaceae</taxon>
        <taxon>Fibroporia</taxon>
    </lineage>
</organism>